<dbReference type="Gene3D" id="3.30.70.100">
    <property type="match status" value="1"/>
</dbReference>
<dbReference type="Proteomes" id="UP001597294">
    <property type="component" value="Unassembled WGS sequence"/>
</dbReference>
<comment type="caution">
    <text evidence="1">The sequence shown here is derived from an EMBL/GenBank/DDBJ whole genome shotgun (WGS) entry which is preliminary data.</text>
</comment>
<dbReference type="RefSeq" id="WP_380249106.1">
    <property type="nucleotide sequence ID" value="NZ_JBHUII010000001.1"/>
</dbReference>
<proteinExistence type="predicted"/>
<dbReference type="InterPro" id="IPR011008">
    <property type="entry name" value="Dimeric_a/b-barrel"/>
</dbReference>
<sequence length="103" mass="11717">MYAIEILTWESQPDVTDLEMINAVQAMVPDLKKLPGFRYQSLSKNGKGQWVEIYYWDTAEDAHNSNDSMADKPSLQQLLGLIDVKSLTMEVFAPLQESKPLQL</sequence>
<protein>
    <recommendedName>
        <fullName evidence="3">ABM domain-containing protein</fullName>
    </recommendedName>
</protein>
<name>A0ABW5BHU7_9PROT</name>
<keyword evidence="2" id="KW-1185">Reference proteome</keyword>
<evidence type="ECO:0000313" key="1">
    <source>
        <dbReference type="EMBL" id="MFD2204990.1"/>
    </source>
</evidence>
<dbReference type="SUPFAM" id="SSF54909">
    <property type="entry name" value="Dimeric alpha+beta barrel"/>
    <property type="match status" value="1"/>
</dbReference>
<organism evidence="1 2">
    <name type="scientific">Kiloniella antarctica</name>
    <dbReference type="NCBI Taxonomy" id="1550907"/>
    <lineage>
        <taxon>Bacteria</taxon>
        <taxon>Pseudomonadati</taxon>
        <taxon>Pseudomonadota</taxon>
        <taxon>Alphaproteobacteria</taxon>
        <taxon>Rhodospirillales</taxon>
        <taxon>Kiloniellaceae</taxon>
        <taxon>Kiloniella</taxon>
    </lineage>
</organism>
<accession>A0ABW5BHU7</accession>
<gene>
    <name evidence="1" type="ORF">ACFSKO_05195</name>
</gene>
<evidence type="ECO:0008006" key="3">
    <source>
        <dbReference type="Google" id="ProtNLM"/>
    </source>
</evidence>
<reference evidence="2" key="1">
    <citation type="journal article" date="2019" name="Int. J. Syst. Evol. Microbiol.">
        <title>The Global Catalogue of Microorganisms (GCM) 10K type strain sequencing project: providing services to taxonomists for standard genome sequencing and annotation.</title>
        <authorList>
            <consortium name="The Broad Institute Genomics Platform"/>
            <consortium name="The Broad Institute Genome Sequencing Center for Infectious Disease"/>
            <person name="Wu L."/>
            <person name="Ma J."/>
        </authorList>
    </citation>
    <scope>NUCLEOTIDE SEQUENCE [LARGE SCALE GENOMIC DNA]</scope>
    <source>
        <strain evidence="2">CGMCC 4.7192</strain>
    </source>
</reference>
<evidence type="ECO:0000313" key="2">
    <source>
        <dbReference type="Proteomes" id="UP001597294"/>
    </source>
</evidence>
<dbReference type="EMBL" id="JBHUII010000001">
    <property type="protein sequence ID" value="MFD2204990.1"/>
    <property type="molecule type" value="Genomic_DNA"/>
</dbReference>